<evidence type="ECO:0000313" key="1">
    <source>
        <dbReference type="EMBL" id="KAE9030946.1"/>
    </source>
</evidence>
<organism evidence="1 2">
    <name type="scientific">Phytophthora fragariae</name>
    <dbReference type="NCBI Taxonomy" id="53985"/>
    <lineage>
        <taxon>Eukaryota</taxon>
        <taxon>Sar</taxon>
        <taxon>Stramenopiles</taxon>
        <taxon>Oomycota</taxon>
        <taxon>Peronosporomycetes</taxon>
        <taxon>Peronosporales</taxon>
        <taxon>Peronosporaceae</taxon>
        <taxon>Phytophthora</taxon>
    </lineage>
</organism>
<dbReference type="Proteomes" id="UP000460718">
    <property type="component" value="Unassembled WGS sequence"/>
</dbReference>
<feature type="non-terminal residue" evidence="1">
    <location>
        <position position="72"/>
    </location>
</feature>
<proteinExistence type="predicted"/>
<comment type="caution">
    <text evidence="1">The sequence shown here is derived from an EMBL/GenBank/DDBJ whole genome shotgun (WGS) entry which is preliminary data.</text>
</comment>
<accession>A0A6A3MHD8</accession>
<evidence type="ECO:0000313" key="2">
    <source>
        <dbReference type="Proteomes" id="UP000460718"/>
    </source>
</evidence>
<dbReference type="AlphaFoldDB" id="A0A6A3MHD8"/>
<gene>
    <name evidence="1" type="ORF">PF011_g352</name>
</gene>
<sequence>MTAIHQQLPRMKQMHLKLCNLAAADVYEANTLDTQSYSKSESENPVQRCDWLPRKDKIPDNVDLLLQALDTT</sequence>
<reference evidence="1 2" key="1">
    <citation type="submission" date="2018-09" db="EMBL/GenBank/DDBJ databases">
        <title>Genomic investigation of the strawberry pathogen Phytophthora fragariae indicates pathogenicity is determined by transcriptional variation in three key races.</title>
        <authorList>
            <person name="Adams T.M."/>
            <person name="Armitage A.D."/>
            <person name="Sobczyk M.K."/>
            <person name="Bates H.J."/>
            <person name="Dunwell J.M."/>
            <person name="Nellist C.F."/>
            <person name="Harrison R.J."/>
        </authorList>
    </citation>
    <scope>NUCLEOTIDE SEQUENCE [LARGE SCALE GENOMIC DNA]</scope>
    <source>
        <strain evidence="1 2">SCRP245</strain>
    </source>
</reference>
<protein>
    <submittedName>
        <fullName evidence="1">Uncharacterized protein</fullName>
    </submittedName>
</protein>
<dbReference type="EMBL" id="QXFW01000008">
    <property type="protein sequence ID" value="KAE9030946.1"/>
    <property type="molecule type" value="Genomic_DNA"/>
</dbReference>
<name>A0A6A3MHD8_9STRA</name>